<sequence>MTSKTFRRRTGVVACLSAFTVASALVVGAAAYAVGQSEATASSSAPAASPAAASASGAVSLRPHSQVPLDPYAYHSYDPHAQGSTASGTATIDAVAASAEQTTGVVTIVSDLAYEGAQSAGSGIVLTSDGLILTNNHVIEGSTGIEVTDELTGAVYSATVVGTDATHDIAVLQLDGASGLETAALATGDDDGTAGVGVGDTVTAVGNAEGTGDLVAATGTVTALEQSITTQSETGAPGESLTGLIQVDADIVSGDSGGPLVNTAGEVVGIDTAASSGTADITGFAIPIEDALDIVAQIGAGADTEFIEIGYPGFLGVGIGASSGAAGAVVAGVYEGTPAEAAGLAAGDVITAVDGVPVSSATELTANLGTREPGETVTLEWTTAAGAAASAAVTLIAGPAA</sequence>
<evidence type="ECO:0000313" key="6">
    <source>
        <dbReference type="EMBL" id="MCS5725210.1"/>
    </source>
</evidence>
<dbReference type="InterPro" id="IPR001478">
    <property type="entry name" value="PDZ"/>
</dbReference>
<dbReference type="Pfam" id="PF13365">
    <property type="entry name" value="Trypsin_2"/>
    <property type="match status" value="1"/>
</dbReference>
<dbReference type="InterPro" id="IPR051201">
    <property type="entry name" value="Chloro_Bact_Ser_Proteases"/>
</dbReference>
<protein>
    <submittedName>
        <fullName evidence="6">S1C family serine protease</fullName>
    </submittedName>
</protein>
<dbReference type="GO" id="GO:0004252">
    <property type="term" value="F:serine-type endopeptidase activity"/>
    <property type="evidence" value="ECO:0007669"/>
    <property type="project" value="InterPro"/>
</dbReference>
<dbReference type="SUPFAM" id="SSF50494">
    <property type="entry name" value="Trypsin-like serine proteases"/>
    <property type="match status" value="1"/>
</dbReference>
<feature type="chain" id="PRO_5041285511" evidence="4">
    <location>
        <begin position="25"/>
        <end position="401"/>
    </location>
</feature>
<feature type="domain" description="PDZ" evidence="5">
    <location>
        <begin position="313"/>
        <end position="385"/>
    </location>
</feature>
<dbReference type="GO" id="GO:0006508">
    <property type="term" value="P:proteolysis"/>
    <property type="evidence" value="ECO:0007669"/>
    <property type="project" value="UniProtKB-KW"/>
</dbReference>
<dbReference type="InterPro" id="IPR009003">
    <property type="entry name" value="Peptidase_S1_PA"/>
</dbReference>
<dbReference type="PRINTS" id="PR00834">
    <property type="entry name" value="PROTEASES2C"/>
</dbReference>
<keyword evidence="2 6" id="KW-0645">Protease</keyword>
<comment type="caution">
    <text evidence="6">The sequence shown here is derived from an EMBL/GenBank/DDBJ whole genome shotgun (WGS) entry which is preliminary data.</text>
</comment>
<dbReference type="Proteomes" id="UP001165587">
    <property type="component" value="Unassembled WGS sequence"/>
</dbReference>
<evidence type="ECO:0000313" key="7">
    <source>
        <dbReference type="Proteomes" id="UP001165587"/>
    </source>
</evidence>
<dbReference type="InterPro" id="IPR036034">
    <property type="entry name" value="PDZ_sf"/>
</dbReference>
<evidence type="ECO:0000256" key="1">
    <source>
        <dbReference type="ARBA" id="ARBA00010541"/>
    </source>
</evidence>
<dbReference type="AlphaFoldDB" id="A0AA42BSF7"/>
<dbReference type="Gene3D" id="2.30.42.10">
    <property type="match status" value="1"/>
</dbReference>
<dbReference type="SUPFAM" id="SSF50156">
    <property type="entry name" value="PDZ domain-like"/>
    <property type="match status" value="1"/>
</dbReference>
<evidence type="ECO:0000256" key="3">
    <source>
        <dbReference type="ARBA" id="ARBA00022801"/>
    </source>
</evidence>
<organism evidence="6 7">
    <name type="scientific">Herbiconiux oxytropis</name>
    <dbReference type="NCBI Taxonomy" id="2970915"/>
    <lineage>
        <taxon>Bacteria</taxon>
        <taxon>Bacillati</taxon>
        <taxon>Actinomycetota</taxon>
        <taxon>Actinomycetes</taxon>
        <taxon>Micrococcales</taxon>
        <taxon>Microbacteriaceae</taxon>
        <taxon>Herbiconiux</taxon>
    </lineage>
</organism>
<dbReference type="SMART" id="SM00228">
    <property type="entry name" value="PDZ"/>
    <property type="match status" value="1"/>
</dbReference>
<dbReference type="PANTHER" id="PTHR43343:SF3">
    <property type="entry name" value="PROTEASE DO-LIKE 8, CHLOROPLASTIC"/>
    <property type="match status" value="1"/>
</dbReference>
<evidence type="ECO:0000256" key="2">
    <source>
        <dbReference type="ARBA" id="ARBA00022670"/>
    </source>
</evidence>
<dbReference type="EMBL" id="JANLCK010000002">
    <property type="protein sequence ID" value="MCS5725210.1"/>
    <property type="molecule type" value="Genomic_DNA"/>
</dbReference>
<name>A0AA42BSF7_9MICO</name>
<dbReference type="Pfam" id="PF00595">
    <property type="entry name" value="PDZ"/>
    <property type="match status" value="1"/>
</dbReference>
<keyword evidence="4" id="KW-0732">Signal</keyword>
<dbReference type="PANTHER" id="PTHR43343">
    <property type="entry name" value="PEPTIDASE S12"/>
    <property type="match status" value="1"/>
</dbReference>
<feature type="signal peptide" evidence="4">
    <location>
        <begin position="1"/>
        <end position="24"/>
    </location>
</feature>
<dbReference type="InterPro" id="IPR043504">
    <property type="entry name" value="Peptidase_S1_PA_chymotrypsin"/>
</dbReference>
<evidence type="ECO:0000259" key="5">
    <source>
        <dbReference type="PROSITE" id="PS50106"/>
    </source>
</evidence>
<keyword evidence="3" id="KW-0378">Hydrolase</keyword>
<evidence type="ECO:0000256" key="4">
    <source>
        <dbReference type="SAM" id="SignalP"/>
    </source>
</evidence>
<comment type="similarity">
    <text evidence="1">Belongs to the peptidase S1C family.</text>
</comment>
<dbReference type="PROSITE" id="PS50106">
    <property type="entry name" value="PDZ"/>
    <property type="match status" value="1"/>
</dbReference>
<proteinExistence type="inferred from homology"/>
<accession>A0AA42BSF7</accession>
<keyword evidence="7" id="KW-1185">Reference proteome</keyword>
<dbReference type="InterPro" id="IPR001940">
    <property type="entry name" value="Peptidase_S1C"/>
</dbReference>
<dbReference type="Gene3D" id="2.40.10.10">
    <property type="entry name" value="Trypsin-like serine proteases"/>
    <property type="match status" value="2"/>
</dbReference>
<reference evidence="6" key="1">
    <citation type="submission" date="2022-08" db="EMBL/GenBank/DDBJ databases">
        <authorList>
            <person name="Deng Y."/>
            <person name="Han X.-F."/>
            <person name="Zhang Y.-Q."/>
        </authorList>
    </citation>
    <scope>NUCLEOTIDE SEQUENCE</scope>
    <source>
        <strain evidence="6">CPCC 203407</strain>
    </source>
</reference>
<gene>
    <name evidence="6" type="ORF">N1028_04810</name>
</gene>
<dbReference type="RefSeq" id="WP_259525683.1">
    <property type="nucleotide sequence ID" value="NZ_JANLCK010000002.1"/>
</dbReference>